<keyword evidence="3" id="KW-1185">Reference proteome</keyword>
<evidence type="ECO:0000256" key="1">
    <source>
        <dbReference type="SAM" id="MobiDB-lite"/>
    </source>
</evidence>
<dbReference type="InterPro" id="IPR036928">
    <property type="entry name" value="AS_sf"/>
</dbReference>
<reference evidence="2 3" key="1">
    <citation type="submission" date="2023-08" db="EMBL/GenBank/DDBJ databases">
        <title>Black Yeasts Isolated from many extreme environments.</title>
        <authorList>
            <person name="Coleine C."/>
            <person name="Stajich J.E."/>
            <person name="Selbmann L."/>
        </authorList>
    </citation>
    <scope>NUCLEOTIDE SEQUENCE [LARGE SCALE GENOMIC DNA]</scope>
    <source>
        <strain evidence="2 3">CCFEE 5885</strain>
    </source>
</reference>
<organism evidence="2 3">
    <name type="scientific">Lithohypha guttulata</name>
    <dbReference type="NCBI Taxonomy" id="1690604"/>
    <lineage>
        <taxon>Eukaryota</taxon>
        <taxon>Fungi</taxon>
        <taxon>Dikarya</taxon>
        <taxon>Ascomycota</taxon>
        <taxon>Pezizomycotina</taxon>
        <taxon>Eurotiomycetes</taxon>
        <taxon>Chaetothyriomycetidae</taxon>
        <taxon>Chaetothyriales</taxon>
        <taxon>Trichomeriaceae</taxon>
        <taxon>Lithohypha</taxon>
    </lineage>
</organism>
<protein>
    <submittedName>
        <fullName evidence="2">Uncharacterized protein</fullName>
    </submittedName>
</protein>
<comment type="caution">
    <text evidence="2">The sequence shown here is derived from an EMBL/GenBank/DDBJ whole genome shotgun (WGS) entry which is preliminary data.</text>
</comment>
<dbReference type="EMBL" id="JAVRRG010000179">
    <property type="protein sequence ID" value="KAK5079669.1"/>
    <property type="molecule type" value="Genomic_DNA"/>
</dbReference>
<name>A0ABR0JY34_9EURO</name>
<accession>A0ABR0JY34</accession>
<gene>
    <name evidence="2" type="ORF">LTR24_009056</name>
</gene>
<dbReference type="Proteomes" id="UP001345013">
    <property type="component" value="Unassembled WGS sequence"/>
</dbReference>
<dbReference type="Gene3D" id="3.90.1300.10">
    <property type="entry name" value="Amidase signature (AS) domain"/>
    <property type="match status" value="1"/>
</dbReference>
<feature type="region of interest" description="Disordered" evidence="1">
    <location>
        <begin position="209"/>
        <end position="228"/>
    </location>
</feature>
<evidence type="ECO:0000313" key="3">
    <source>
        <dbReference type="Proteomes" id="UP001345013"/>
    </source>
</evidence>
<sequence>MLTLSSAFDVVGLLGRNIKSINNIISLTHDLDSSRNYPKKILYPKEFFPHSNPTHQAMVNEYVAVLEAFLGVKKTEFSLVERWAQYPPPEAEGKSLKDYLNKAAFAIQCHDYYQIFKPYREQYRNNFDKAPYAGPIVEFRWYLNNALQHKIARADDCGRSTGESVTVEEAAEHHDQLRVFREWFNSNVMGAKGDLLSDAIMILPYGGPRPKYRDAPNEPPSGSNTIGEKFMSPILQAPQLVLPSVSPNLVSQVSN</sequence>
<proteinExistence type="predicted"/>
<evidence type="ECO:0000313" key="2">
    <source>
        <dbReference type="EMBL" id="KAK5079669.1"/>
    </source>
</evidence>